<name>L7VTJ4_9BACT</name>
<dbReference type="AlphaFoldDB" id="L7VTJ4"/>
<keyword evidence="1" id="KW-0472">Membrane</keyword>
<reference evidence="2" key="1">
    <citation type="submission" date="2012-09" db="EMBL/GenBank/DDBJ databases">
        <title>Metagenomic Characterization of a Microbial Community in Wastewater Detects High Levels of Antibiotic Resistance.</title>
        <authorList>
            <person name="Abrams M."/>
            <person name="Caldwell A."/>
            <person name="Vandaei E."/>
            <person name="Lee W."/>
            <person name="Perrott J."/>
            <person name="Khan S.Y."/>
            <person name="Ta J."/>
            <person name="Romero D."/>
            <person name="Nguyen V."/>
            <person name="Pourmand N."/>
            <person name="Ouverney C.C."/>
        </authorList>
    </citation>
    <scope>NUCLEOTIDE SEQUENCE</scope>
</reference>
<accession>L7VTJ4</accession>
<dbReference type="EMBL" id="JX649902">
    <property type="protein sequence ID" value="AGC72457.1"/>
    <property type="molecule type" value="Genomic_DNA"/>
</dbReference>
<feature type="transmembrane region" description="Helical" evidence="1">
    <location>
        <begin position="7"/>
        <end position="24"/>
    </location>
</feature>
<evidence type="ECO:0000256" key="1">
    <source>
        <dbReference type="SAM" id="Phobius"/>
    </source>
</evidence>
<keyword evidence="1" id="KW-0812">Transmembrane</keyword>
<feature type="transmembrane region" description="Helical" evidence="1">
    <location>
        <begin position="94"/>
        <end position="116"/>
    </location>
</feature>
<sequence>MKFAKWVYLVAGIYGLLIVTPLYFLETKTGIDYPPPINHPEYYYGFIGVVLAWQVAFLIIARDPKRYRPLMLATVIEKYSYGSALFLLYGQGRIVMTILILGIIDTVLGTLFALAYQKVGD</sequence>
<keyword evidence="1" id="KW-1133">Transmembrane helix</keyword>
<organism evidence="2">
    <name type="scientific">uncultured bacterium A1Q1_fos_493</name>
    <dbReference type="NCBI Taxonomy" id="1256577"/>
    <lineage>
        <taxon>Bacteria</taxon>
        <taxon>environmental samples</taxon>
    </lineage>
</organism>
<feature type="transmembrane region" description="Helical" evidence="1">
    <location>
        <begin position="44"/>
        <end position="61"/>
    </location>
</feature>
<evidence type="ECO:0000313" key="2">
    <source>
        <dbReference type="EMBL" id="AGC72457.1"/>
    </source>
</evidence>
<proteinExistence type="predicted"/>
<protein>
    <submittedName>
        <fullName evidence="2">Uncharacterized protein</fullName>
    </submittedName>
</protein>